<dbReference type="CDD" id="cd00190">
    <property type="entry name" value="Tryp_SPc"/>
    <property type="match status" value="1"/>
</dbReference>
<feature type="chain" id="PRO_5038693202" evidence="3">
    <location>
        <begin position="22"/>
        <end position="329"/>
    </location>
</feature>
<name>A0A9C6X8H0_FRAOC</name>
<dbReference type="InterPro" id="IPR018114">
    <property type="entry name" value="TRYPSIN_HIS"/>
</dbReference>
<keyword evidence="2" id="KW-0645">Protease</keyword>
<keyword evidence="5" id="KW-1185">Reference proteome</keyword>
<dbReference type="PANTHER" id="PTHR24252">
    <property type="entry name" value="ACROSIN-RELATED"/>
    <property type="match status" value="1"/>
</dbReference>
<keyword evidence="3" id="KW-0732">Signal</keyword>
<dbReference type="PROSITE" id="PS00135">
    <property type="entry name" value="TRYPSIN_SER"/>
    <property type="match status" value="1"/>
</dbReference>
<dbReference type="PRINTS" id="PR00722">
    <property type="entry name" value="CHYMOTRYPSIN"/>
</dbReference>
<dbReference type="GO" id="GO:0006508">
    <property type="term" value="P:proteolysis"/>
    <property type="evidence" value="ECO:0007669"/>
    <property type="project" value="UniProtKB-KW"/>
</dbReference>
<gene>
    <name evidence="6" type="primary">LOC113205317</name>
</gene>
<dbReference type="GO" id="GO:0004252">
    <property type="term" value="F:serine-type endopeptidase activity"/>
    <property type="evidence" value="ECO:0007669"/>
    <property type="project" value="InterPro"/>
</dbReference>
<accession>A0A9C6X8H0</accession>
<dbReference type="KEGG" id="foc:113205317"/>
<evidence type="ECO:0000313" key="6">
    <source>
        <dbReference type="RefSeq" id="XP_052131210.1"/>
    </source>
</evidence>
<dbReference type="InterPro" id="IPR009003">
    <property type="entry name" value="Peptidase_S1_PA"/>
</dbReference>
<dbReference type="OrthoDB" id="10061449at2759"/>
<evidence type="ECO:0000256" key="2">
    <source>
        <dbReference type="RuleBase" id="RU363034"/>
    </source>
</evidence>
<dbReference type="PROSITE" id="PS50240">
    <property type="entry name" value="TRYPSIN_DOM"/>
    <property type="match status" value="1"/>
</dbReference>
<dbReference type="Pfam" id="PF00089">
    <property type="entry name" value="Trypsin"/>
    <property type="match status" value="1"/>
</dbReference>
<dbReference type="InterPro" id="IPR033116">
    <property type="entry name" value="TRYPSIN_SER"/>
</dbReference>
<dbReference type="SUPFAM" id="SSF50494">
    <property type="entry name" value="Trypsin-like serine proteases"/>
    <property type="match status" value="1"/>
</dbReference>
<reference evidence="6" key="1">
    <citation type="submission" date="2025-08" db="UniProtKB">
        <authorList>
            <consortium name="RefSeq"/>
        </authorList>
    </citation>
    <scope>IDENTIFICATION</scope>
    <source>
        <tissue evidence="6">Whole organism</tissue>
    </source>
</reference>
<keyword evidence="2" id="KW-0720">Serine protease</keyword>
<dbReference type="InterPro" id="IPR001254">
    <property type="entry name" value="Trypsin_dom"/>
</dbReference>
<organism evidence="5 6">
    <name type="scientific">Frankliniella occidentalis</name>
    <name type="common">Western flower thrips</name>
    <name type="synonym">Euthrips occidentalis</name>
    <dbReference type="NCBI Taxonomy" id="133901"/>
    <lineage>
        <taxon>Eukaryota</taxon>
        <taxon>Metazoa</taxon>
        <taxon>Ecdysozoa</taxon>
        <taxon>Arthropoda</taxon>
        <taxon>Hexapoda</taxon>
        <taxon>Insecta</taxon>
        <taxon>Pterygota</taxon>
        <taxon>Neoptera</taxon>
        <taxon>Paraneoptera</taxon>
        <taxon>Thysanoptera</taxon>
        <taxon>Terebrantia</taxon>
        <taxon>Thripoidea</taxon>
        <taxon>Thripidae</taxon>
        <taxon>Frankliniella</taxon>
    </lineage>
</organism>
<protein>
    <submittedName>
        <fullName evidence="6">Trypsin-1-like</fullName>
    </submittedName>
</protein>
<evidence type="ECO:0000313" key="5">
    <source>
        <dbReference type="Proteomes" id="UP000504606"/>
    </source>
</evidence>
<feature type="signal peptide" evidence="3">
    <location>
        <begin position="1"/>
        <end position="21"/>
    </location>
</feature>
<dbReference type="GeneID" id="113205317"/>
<keyword evidence="2" id="KW-0378">Hydrolase</keyword>
<dbReference type="Proteomes" id="UP000504606">
    <property type="component" value="Unplaced"/>
</dbReference>
<keyword evidence="1" id="KW-1015">Disulfide bond</keyword>
<feature type="domain" description="Peptidase S1" evidence="4">
    <location>
        <begin position="59"/>
        <end position="323"/>
    </location>
</feature>
<dbReference type="FunFam" id="2.40.10.10:FF:000068">
    <property type="entry name" value="transmembrane protease serine 2"/>
    <property type="match status" value="1"/>
</dbReference>
<dbReference type="InterPro" id="IPR001314">
    <property type="entry name" value="Peptidase_S1A"/>
</dbReference>
<dbReference type="Gene3D" id="2.40.10.10">
    <property type="entry name" value="Trypsin-like serine proteases"/>
    <property type="match status" value="1"/>
</dbReference>
<evidence type="ECO:0000256" key="1">
    <source>
        <dbReference type="ARBA" id="ARBA00023157"/>
    </source>
</evidence>
<evidence type="ECO:0000256" key="3">
    <source>
        <dbReference type="SAM" id="SignalP"/>
    </source>
</evidence>
<dbReference type="RefSeq" id="XP_052131210.1">
    <property type="nucleotide sequence ID" value="XM_052275250.1"/>
</dbReference>
<proteinExistence type="predicted"/>
<evidence type="ECO:0000259" key="4">
    <source>
        <dbReference type="PROSITE" id="PS50240"/>
    </source>
</evidence>
<dbReference type="SMART" id="SM00020">
    <property type="entry name" value="Tryp_SPc"/>
    <property type="match status" value="1"/>
</dbReference>
<sequence>MSSALAVFCAVLVAAYGLSAAARTPPDDISTSSPFALAALGPLGAAGARRGPPVQRDYIVGGSDARPGEFPHQASMQVVLPGWLPWWDAAPQHLCGGALVAARWALTAAHCVLGVPAEAKRVEVVLGVTRLSAARWPWSWWGSHQRIRVRDMLVHEEYVRGIHPHDIALLGLSEAAVESEAVRFARLPHAYEAPAGVASLSGWGSTSEDGDQPVYPDKLQRADFPVIDYAACRAFLDRINQGRYNPLDPSMLCVGHLDAAHLGSCSGDSGGPLVQRQDADDDQAPQTLVGLVSWGLTDCGSQPYPSVLTSVSQHMDWITNKTQQYGKQA</sequence>
<dbReference type="PANTHER" id="PTHR24252:SF11">
    <property type="entry name" value="ATRIAL NATRIURETIC PEPTIDE-CONVERTING ENZYME ISOFORM X1"/>
    <property type="match status" value="1"/>
</dbReference>
<dbReference type="InterPro" id="IPR043504">
    <property type="entry name" value="Peptidase_S1_PA_chymotrypsin"/>
</dbReference>
<dbReference type="PROSITE" id="PS00134">
    <property type="entry name" value="TRYPSIN_HIS"/>
    <property type="match status" value="1"/>
</dbReference>
<dbReference type="AlphaFoldDB" id="A0A9C6X8H0"/>